<accession>A0A816BPM6</accession>
<feature type="coiled-coil region" evidence="1">
    <location>
        <begin position="34"/>
        <end position="110"/>
    </location>
</feature>
<organism evidence="3 4">
    <name type="scientific">Adineta steineri</name>
    <dbReference type="NCBI Taxonomy" id="433720"/>
    <lineage>
        <taxon>Eukaryota</taxon>
        <taxon>Metazoa</taxon>
        <taxon>Spiralia</taxon>
        <taxon>Gnathifera</taxon>
        <taxon>Rotifera</taxon>
        <taxon>Eurotatoria</taxon>
        <taxon>Bdelloidea</taxon>
        <taxon>Adinetida</taxon>
        <taxon>Adinetidae</taxon>
        <taxon>Adineta</taxon>
    </lineage>
</organism>
<dbReference type="AlphaFoldDB" id="A0A816BPM6"/>
<name>A0A816BPM6_9BILA</name>
<evidence type="ECO:0000313" key="4">
    <source>
        <dbReference type="Proteomes" id="UP000663832"/>
    </source>
</evidence>
<evidence type="ECO:0000256" key="1">
    <source>
        <dbReference type="SAM" id="Coils"/>
    </source>
</evidence>
<proteinExistence type="predicted"/>
<gene>
    <name evidence="2" type="ORF">BJG266_LOCUS37532</name>
    <name evidence="3" type="ORF">QVE165_LOCUS54430</name>
</gene>
<dbReference type="EMBL" id="CAJNOI010001260">
    <property type="protein sequence ID" value="CAF1398761.1"/>
    <property type="molecule type" value="Genomic_DNA"/>
</dbReference>
<reference evidence="3" key="1">
    <citation type="submission" date="2021-02" db="EMBL/GenBank/DDBJ databases">
        <authorList>
            <person name="Nowell W R."/>
        </authorList>
    </citation>
    <scope>NUCLEOTIDE SEQUENCE</scope>
</reference>
<evidence type="ECO:0000313" key="2">
    <source>
        <dbReference type="EMBL" id="CAF1398761.1"/>
    </source>
</evidence>
<evidence type="ECO:0000313" key="3">
    <source>
        <dbReference type="EMBL" id="CAF1613464.1"/>
    </source>
</evidence>
<dbReference type="Proteomes" id="UP000663877">
    <property type="component" value="Unassembled WGS sequence"/>
</dbReference>
<sequence length="118" mass="14022">MIFAVSRELIDELLCVDTSMHINNNNDTELKRINHNLNETVDKLIKDNDQLITNANTLLNEKEEQYKQLNEVSERLNSQTILNEQLSRKLNKYEQRFVKLEMDFQEEKLTNKQLVENV</sequence>
<keyword evidence="1" id="KW-0175">Coiled coil</keyword>
<dbReference type="EMBL" id="CAJNOM010001588">
    <property type="protein sequence ID" value="CAF1613464.1"/>
    <property type="molecule type" value="Genomic_DNA"/>
</dbReference>
<comment type="caution">
    <text evidence="3">The sequence shown here is derived from an EMBL/GenBank/DDBJ whole genome shotgun (WGS) entry which is preliminary data.</text>
</comment>
<protein>
    <submittedName>
        <fullName evidence="3">Uncharacterized protein</fullName>
    </submittedName>
</protein>
<keyword evidence="4" id="KW-1185">Reference proteome</keyword>
<dbReference type="Proteomes" id="UP000663832">
    <property type="component" value="Unassembled WGS sequence"/>
</dbReference>